<dbReference type="AlphaFoldDB" id="A0A512D057"/>
<evidence type="ECO:0000313" key="1">
    <source>
        <dbReference type="EMBL" id="GEO29847.1"/>
    </source>
</evidence>
<dbReference type="Proteomes" id="UP000321534">
    <property type="component" value="Unassembled WGS sequence"/>
</dbReference>
<comment type="caution">
    <text evidence="1">The sequence shown here is derived from an EMBL/GenBank/DDBJ whole genome shotgun (WGS) entry which is preliminary data.</text>
</comment>
<keyword evidence="2" id="KW-1185">Reference proteome</keyword>
<proteinExistence type="predicted"/>
<dbReference type="EMBL" id="BJYX01000006">
    <property type="protein sequence ID" value="GEO29847.1"/>
    <property type="molecule type" value="Genomic_DNA"/>
</dbReference>
<sequence length="116" mass="11971">MPSPTVTVLPGEREVTESDNGRTVDVAGGRVLVAVLHNTYWRFGPPGAGITQLGEQVVTPAPRGTCLPGVGCGTVVARYRTVGVGAADLTASRTTCGEALRCSPSQGSWVVHVRIG</sequence>
<reference evidence="1 2" key="1">
    <citation type="submission" date="2019-07" db="EMBL/GenBank/DDBJ databases">
        <title>Whole genome shotgun sequence of Terrabacter aerolatus NBRC 106305.</title>
        <authorList>
            <person name="Hosoyama A."/>
            <person name="Uohara A."/>
            <person name="Ohji S."/>
            <person name="Ichikawa N."/>
        </authorList>
    </citation>
    <scope>NUCLEOTIDE SEQUENCE [LARGE SCALE GENOMIC DNA]</scope>
    <source>
        <strain evidence="1 2">NBRC 106305</strain>
    </source>
</reference>
<accession>A0A512D057</accession>
<organism evidence="1 2">
    <name type="scientific">Terrabacter aerolatus</name>
    <dbReference type="NCBI Taxonomy" id="422442"/>
    <lineage>
        <taxon>Bacteria</taxon>
        <taxon>Bacillati</taxon>
        <taxon>Actinomycetota</taxon>
        <taxon>Actinomycetes</taxon>
        <taxon>Micrococcales</taxon>
        <taxon>Intrasporangiaceae</taxon>
        <taxon>Terrabacter</taxon>
    </lineage>
</organism>
<evidence type="ECO:0000313" key="2">
    <source>
        <dbReference type="Proteomes" id="UP000321534"/>
    </source>
</evidence>
<name>A0A512D057_9MICO</name>
<protein>
    <submittedName>
        <fullName evidence="1">Uncharacterized protein</fullName>
    </submittedName>
</protein>
<gene>
    <name evidence="1" type="ORF">TAE01_16570</name>
</gene>